<feature type="region of interest" description="Disordered" evidence="3">
    <location>
        <begin position="115"/>
        <end position="152"/>
    </location>
</feature>
<gene>
    <name evidence="6" type="ORF">DP939_04435</name>
</gene>
<evidence type="ECO:0000256" key="1">
    <source>
        <dbReference type="ARBA" id="ARBA00023015"/>
    </source>
</evidence>
<dbReference type="Pfam" id="PF13490">
    <property type="entry name" value="zf-HC2"/>
    <property type="match status" value="1"/>
</dbReference>
<feature type="domain" description="Putative zinc-finger" evidence="5">
    <location>
        <begin position="4"/>
        <end position="38"/>
    </location>
</feature>
<keyword evidence="4" id="KW-0812">Transmembrane</keyword>
<comment type="caution">
    <text evidence="6">The sequence shown here is derived from an EMBL/GenBank/DDBJ whole genome shotgun (WGS) entry which is preliminary data.</text>
</comment>
<organism evidence="6 7">
    <name type="scientific">Spongiactinospora rosea</name>
    <dbReference type="NCBI Taxonomy" id="2248750"/>
    <lineage>
        <taxon>Bacteria</taxon>
        <taxon>Bacillati</taxon>
        <taxon>Actinomycetota</taxon>
        <taxon>Actinomycetes</taxon>
        <taxon>Streptosporangiales</taxon>
        <taxon>Streptosporangiaceae</taxon>
        <taxon>Spongiactinospora</taxon>
    </lineage>
</organism>
<keyword evidence="4" id="KW-0472">Membrane</keyword>
<evidence type="ECO:0000313" key="6">
    <source>
        <dbReference type="EMBL" id="RBQ21924.1"/>
    </source>
</evidence>
<reference evidence="6 7" key="1">
    <citation type="submission" date="2018-06" db="EMBL/GenBank/DDBJ databases">
        <title>Sphaerisporangium craniellae sp. nov., isolated from a marine sponge in the South China Sea.</title>
        <authorList>
            <person name="Li L."/>
        </authorList>
    </citation>
    <scope>NUCLEOTIDE SEQUENCE [LARGE SCALE GENOMIC DNA]</scope>
    <source>
        <strain evidence="6 7">LHW63015</strain>
    </source>
</reference>
<proteinExistence type="predicted"/>
<accession>A0A366M8K3</accession>
<dbReference type="RefSeq" id="WP_113979069.1">
    <property type="nucleotide sequence ID" value="NZ_QMEY01000001.1"/>
</dbReference>
<keyword evidence="4" id="KW-1133">Transmembrane helix</keyword>
<keyword evidence="2" id="KW-0804">Transcription</keyword>
<sequence length="260" mass="26839">MMSCAEVRLSLGALALGALDADETVIVEAHLAECAECRAEYDELVGVTAFLGRVSAGDVAQAVRPPRAVLDRMLDAGVKRRRRSRVLLAAAAAAVVVAGGGAVVTALTNTATTQPTVASAQDAPRTLNAPPEAARDSDPDAVMPKAAPDDSAALAEQVPARTLRGKDGEISGHVQVFSEENGSRVEVSLDGVPPGARYDLVAVGRDDTKKVAGSAIAAEARYTSEPGHSFTGNTSFTPGEIQRFEVVDASGRLLLTLQGP</sequence>
<evidence type="ECO:0000256" key="2">
    <source>
        <dbReference type="ARBA" id="ARBA00023163"/>
    </source>
</evidence>
<dbReference type="Proteomes" id="UP000253303">
    <property type="component" value="Unassembled WGS sequence"/>
</dbReference>
<keyword evidence="7" id="KW-1185">Reference proteome</keyword>
<protein>
    <recommendedName>
        <fullName evidence="5">Putative zinc-finger domain-containing protein</fullName>
    </recommendedName>
</protein>
<keyword evidence="1" id="KW-0805">Transcription regulation</keyword>
<dbReference type="InterPro" id="IPR027383">
    <property type="entry name" value="Znf_put"/>
</dbReference>
<dbReference type="Gene3D" id="1.10.10.1320">
    <property type="entry name" value="Anti-sigma factor, zinc-finger domain"/>
    <property type="match status" value="1"/>
</dbReference>
<name>A0A366M8K3_9ACTN</name>
<evidence type="ECO:0000256" key="3">
    <source>
        <dbReference type="SAM" id="MobiDB-lite"/>
    </source>
</evidence>
<dbReference type="OrthoDB" id="5242431at2"/>
<evidence type="ECO:0000313" key="7">
    <source>
        <dbReference type="Proteomes" id="UP000253303"/>
    </source>
</evidence>
<dbReference type="AlphaFoldDB" id="A0A366M8K3"/>
<evidence type="ECO:0000259" key="5">
    <source>
        <dbReference type="Pfam" id="PF13490"/>
    </source>
</evidence>
<evidence type="ECO:0000256" key="4">
    <source>
        <dbReference type="SAM" id="Phobius"/>
    </source>
</evidence>
<dbReference type="EMBL" id="QMEY01000001">
    <property type="protein sequence ID" value="RBQ21924.1"/>
    <property type="molecule type" value="Genomic_DNA"/>
</dbReference>
<feature type="transmembrane region" description="Helical" evidence="4">
    <location>
        <begin position="86"/>
        <end position="107"/>
    </location>
</feature>
<dbReference type="InterPro" id="IPR041916">
    <property type="entry name" value="Anti_sigma_zinc_sf"/>
</dbReference>